<dbReference type="PANTHER" id="PTHR31689:SF0">
    <property type="entry name" value="DIAMINOPIMELATE EPIMERASE"/>
    <property type="match status" value="1"/>
</dbReference>
<reference evidence="10 11" key="1">
    <citation type="journal article" date="2011" name="Int. J. Syst. Evol. Microbiol.">
        <title>Allobacillus halotolerans gen. nov., sp. nov. isolated from shrimp paste.</title>
        <authorList>
            <person name="Sheu S.Y."/>
            <person name="Arun A.B."/>
            <person name="Jiang S.R."/>
            <person name="Young C.C."/>
            <person name="Chen W.M."/>
        </authorList>
    </citation>
    <scope>NUCLEOTIDE SEQUENCE [LARGE SCALE GENOMIC DNA]</scope>
    <source>
        <strain evidence="10 11">LMG 24826</strain>
    </source>
</reference>
<evidence type="ECO:0000256" key="4">
    <source>
        <dbReference type="ARBA" id="ARBA00022605"/>
    </source>
</evidence>
<evidence type="ECO:0000313" key="10">
    <source>
        <dbReference type="EMBL" id="MBU6080385.1"/>
    </source>
</evidence>
<comment type="caution">
    <text evidence="10">The sequence shown here is derived from an EMBL/GenBank/DDBJ whole genome shotgun (WGS) entry which is preliminary data.</text>
</comment>
<comment type="subunit">
    <text evidence="8">Homodimer.</text>
</comment>
<evidence type="ECO:0000313" key="11">
    <source>
        <dbReference type="Proteomes" id="UP000812672"/>
    </source>
</evidence>
<evidence type="ECO:0000256" key="1">
    <source>
        <dbReference type="ARBA" id="ARBA00005196"/>
    </source>
</evidence>
<dbReference type="GO" id="GO:0008837">
    <property type="term" value="F:diaminopimelate epimerase activity"/>
    <property type="evidence" value="ECO:0007669"/>
    <property type="project" value="UniProtKB-EC"/>
</dbReference>
<keyword evidence="8" id="KW-0963">Cytoplasm</keyword>
<keyword evidence="11" id="KW-1185">Reference proteome</keyword>
<evidence type="ECO:0000256" key="8">
    <source>
        <dbReference type="HAMAP-Rule" id="MF_00197"/>
    </source>
</evidence>
<feature type="active site" description="Proton donor" evidence="8">
    <location>
        <position position="75"/>
    </location>
</feature>
<evidence type="ECO:0000256" key="2">
    <source>
        <dbReference type="ARBA" id="ARBA00010219"/>
    </source>
</evidence>
<feature type="binding site" evidence="8">
    <location>
        <begin position="229"/>
        <end position="230"/>
    </location>
    <ligand>
        <name>substrate</name>
    </ligand>
</feature>
<keyword evidence="5 8" id="KW-0457">Lysine biosynthesis</keyword>
<gene>
    <name evidence="8 10" type="primary">dapF</name>
    <name evidence="10" type="ORF">KQ486_05095</name>
</gene>
<feature type="binding site" evidence="8">
    <location>
        <position position="201"/>
    </location>
    <ligand>
        <name>substrate</name>
    </ligand>
</feature>
<dbReference type="EC" id="5.1.1.7" evidence="3 8"/>
<organism evidence="10 11">
    <name type="scientific">Allobacillus halotolerans</name>
    <dbReference type="NCBI Taxonomy" id="570278"/>
    <lineage>
        <taxon>Bacteria</taxon>
        <taxon>Bacillati</taxon>
        <taxon>Bacillota</taxon>
        <taxon>Bacilli</taxon>
        <taxon>Bacillales</taxon>
        <taxon>Bacillaceae</taxon>
        <taxon>Allobacillus</taxon>
    </lineage>
</organism>
<dbReference type="Proteomes" id="UP000812672">
    <property type="component" value="Unassembled WGS sequence"/>
</dbReference>
<feature type="binding site" evidence="8">
    <location>
        <position position="13"/>
    </location>
    <ligand>
        <name>substrate</name>
    </ligand>
</feature>
<dbReference type="EMBL" id="JAHLZF010000005">
    <property type="protein sequence ID" value="MBU6080385.1"/>
    <property type="molecule type" value="Genomic_DNA"/>
</dbReference>
<dbReference type="InterPro" id="IPR018510">
    <property type="entry name" value="DAP_epimerase_AS"/>
</dbReference>
<dbReference type="InterPro" id="IPR001653">
    <property type="entry name" value="DAP_epimerase_DapF"/>
</dbReference>
<dbReference type="NCBIfam" id="TIGR00652">
    <property type="entry name" value="DapF"/>
    <property type="match status" value="1"/>
</dbReference>
<accession>A0ABS6GMM9</accession>
<evidence type="ECO:0000256" key="5">
    <source>
        <dbReference type="ARBA" id="ARBA00023154"/>
    </source>
</evidence>
<feature type="site" description="Could be important to modulate the pK values of the two catalytic cysteine residues" evidence="8">
    <location>
        <position position="219"/>
    </location>
</feature>
<feature type="binding site" evidence="8">
    <location>
        <position position="168"/>
    </location>
    <ligand>
        <name>substrate</name>
    </ligand>
</feature>
<feature type="active site" evidence="9">
    <location>
        <position position="75"/>
    </location>
</feature>
<dbReference type="PANTHER" id="PTHR31689">
    <property type="entry name" value="DIAMINOPIMELATE EPIMERASE, CHLOROPLASTIC"/>
    <property type="match status" value="1"/>
</dbReference>
<comment type="caution">
    <text evidence="8">Lacks conserved residue(s) required for the propagation of feature annotation.</text>
</comment>
<dbReference type="Pfam" id="PF01678">
    <property type="entry name" value="DAP_epimerase"/>
    <property type="match status" value="2"/>
</dbReference>
<comment type="subcellular location">
    <subcellularLocation>
        <location evidence="8">Cytoplasm</location>
    </subcellularLocation>
</comment>
<keyword evidence="4 8" id="KW-0028">Amino-acid biosynthesis</keyword>
<feature type="binding site" evidence="8">
    <location>
        <position position="66"/>
    </location>
    <ligand>
        <name>substrate</name>
    </ligand>
</feature>
<evidence type="ECO:0000256" key="6">
    <source>
        <dbReference type="ARBA" id="ARBA00023235"/>
    </source>
</evidence>
<sequence>MKIPFTKMHGLGNNYIYIDGFQVHLEESEIPQLARKVSDVNFGIGSDGLIYMLPSEKADVRMRIFNKDGSEGKNCGNGLRCIAKWAYELGYVTDTSFQIEAKSGIVDAEVFPENGLVEQVSIDMGVPLLKRREIPMVVDNYDPESRVVNEPFLVADAELNLTAVSMGNPHAVFFVESIDSSPVEELGPIIEKDDRFPDGVNVEFVEVVSGKELHFRVWERGSGITQACGTGACAAVVASVLNGYSTVGEEITVHLEGGDLFISMTENQRVIMRGPAEKVAEGIFNWPSI</sequence>
<comment type="similarity">
    <text evidence="2 8">Belongs to the diaminopimelate epimerase family.</text>
</comment>
<evidence type="ECO:0000256" key="9">
    <source>
        <dbReference type="PROSITE-ProRule" id="PRU10125"/>
    </source>
</evidence>
<feature type="binding site" evidence="8">
    <location>
        <begin position="76"/>
        <end position="77"/>
    </location>
    <ligand>
        <name>substrate</name>
    </ligand>
</feature>
<protein>
    <recommendedName>
        <fullName evidence="3 8">Diaminopimelate epimerase</fullName>
        <shortName evidence="8">DAP epimerase</shortName>
        <ecNumber evidence="3 8">5.1.1.7</ecNumber>
    </recommendedName>
    <alternativeName>
        <fullName evidence="8">PLP-independent amino acid racemase</fullName>
    </alternativeName>
</protein>
<dbReference type="PROSITE" id="PS01326">
    <property type="entry name" value="DAP_EPIMERASE"/>
    <property type="match status" value="1"/>
</dbReference>
<evidence type="ECO:0000256" key="7">
    <source>
        <dbReference type="ARBA" id="ARBA00051712"/>
    </source>
</evidence>
<dbReference type="HAMAP" id="MF_00197">
    <property type="entry name" value="DAP_epimerase"/>
    <property type="match status" value="1"/>
</dbReference>
<feature type="active site" description="Proton acceptor" evidence="8">
    <location>
        <position position="228"/>
    </location>
</feature>
<feature type="binding site" evidence="8">
    <location>
        <begin position="219"/>
        <end position="220"/>
    </location>
    <ligand>
        <name>substrate</name>
    </ligand>
</feature>
<proteinExistence type="inferred from homology"/>
<comment type="catalytic activity">
    <reaction evidence="7 8">
        <text>(2S,6S)-2,6-diaminopimelate = meso-2,6-diaminopimelate</text>
        <dbReference type="Rhea" id="RHEA:15393"/>
        <dbReference type="ChEBI" id="CHEBI:57609"/>
        <dbReference type="ChEBI" id="CHEBI:57791"/>
        <dbReference type="EC" id="5.1.1.7"/>
    </reaction>
</comment>
<name>A0ABS6GMM9_9BACI</name>
<keyword evidence="6 8" id="KW-0413">Isomerase</keyword>
<comment type="pathway">
    <text evidence="1 8">Amino-acid biosynthesis; L-lysine biosynthesis via DAP pathway; DL-2,6-diaminopimelate from LL-2,6-diaminopimelate: step 1/1.</text>
</comment>
<comment type="function">
    <text evidence="8">Catalyzes the stereoinversion of LL-2,6-diaminopimelate (L,L-DAP) to meso-diaminopimelate (meso-DAP), a precursor of L-lysine and an essential component of the bacterial peptidoglycan.</text>
</comment>
<evidence type="ECO:0000256" key="3">
    <source>
        <dbReference type="ARBA" id="ARBA00013080"/>
    </source>
</evidence>
<feature type="site" description="Could be important to modulate the pK values of the two catalytic cysteine residues" evidence="8">
    <location>
        <position position="170"/>
    </location>
</feature>